<dbReference type="GO" id="GO:0008236">
    <property type="term" value="F:serine-type peptidase activity"/>
    <property type="evidence" value="ECO:0007669"/>
    <property type="project" value="InterPro"/>
</dbReference>
<keyword evidence="3" id="KW-0645">Protease</keyword>
<accession>A0A2W7RC87</accession>
<dbReference type="RefSeq" id="WP_146260506.1">
    <property type="nucleotide sequence ID" value="NZ_QKZT01000021.1"/>
</dbReference>
<organism evidence="3 4">
    <name type="scientific">Algoriphagus chordae</name>
    <dbReference type="NCBI Taxonomy" id="237019"/>
    <lineage>
        <taxon>Bacteria</taxon>
        <taxon>Pseudomonadati</taxon>
        <taxon>Bacteroidota</taxon>
        <taxon>Cytophagia</taxon>
        <taxon>Cytophagales</taxon>
        <taxon>Cyclobacteriaceae</taxon>
        <taxon>Algoriphagus</taxon>
    </lineage>
</organism>
<dbReference type="Gene3D" id="2.30.42.10">
    <property type="match status" value="1"/>
</dbReference>
<evidence type="ECO:0000256" key="1">
    <source>
        <dbReference type="SAM" id="SignalP"/>
    </source>
</evidence>
<evidence type="ECO:0000259" key="2">
    <source>
        <dbReference type="SMART" id="SM00245"/>
    </source>
</evidence>
<dbReference type="GO" id="GO:0006508">
    <property type="term" value="P:proteolysis"/>
    <property type="evidence" value="ECO:0007669"/>
    <property type="project" value="UniProtKB-KW"/>
</dbReference>
<evidence type="ECO:0000313" key="4">
    <source>
        <dbReference type="Proteomes" id="UP000248882"/>
    </source>
</evidence>
<dbReference type="InterPro" id="IPR036034">
    <property type="entry name" value="PDZ_sf"/>
</dbReference>
<dbReference type="CDD" id="cd07562">
    <property type="entry name" value="Peptidase_S41_TRI"/>
    <property type="match status" value="1"/>
</dbReference>
<dbReference type="Gene3D" id="3.30.750.44">
    <property type="match status" value="1"/>
</dbReference>
<sequence>MKKTLTLLLIFICVHMAYAQSTLTETDKLAATTKIWGFLKYYHPQVAAGKYDWDEELFRILPKVKTASTQEELSQVYLDWLDNLGKVKACKKCDQITNKEYFEENFNLAWIENNDTFTDELSERLKYIELNRHQGKKYYVSKIKGICNIEVLNEKNYEDCDWNDENLRLITLFRYWNIVEYFYPYKYQTDTDWDDVLTNMIPKFLNPPSEHDYNLAMLELVVSLDDSHAWYYNEKTESIFGEYWIPAHFKLIDEKAVITDYYNDSLSKAADIRIGDVITKVNDQEVEAIFNQKEKYISGSNIPRKKHNAFSAIFNGSSDSVKIEYIRNNQTDTKTIKRYLLADLAIEKKEPEIFEILEDNIGYINMGEIGNKDVEETMEALKDTKAIIFDIRNYPKGTLYSFAKYISSSSNVFFNVTAADLDYPGKFIWRTGRKTLPSDGLKYKGKVILLANEQAQSHAEFTIMCLQTGDKVTTIGSQTSGADGNVSYLTIPNGYKTGITGIGIFYPDNTETQRKGVKIDIEVNPTIQGIIEGKDEVLERAIEFINN</sequence>
<keyword evidence="3" id="KW-0378">Hydrolase</keyword>
<dbReference type="PANTHER" id="PTHR11261:SF3">
    <property type="entry name" value="RETINOL-BINDING PROTEIN 3"/>
    <property type="match status" value="1"/>
</dbReference>
<dbReference type="InterPro" id="IPR029045">
    <property type="entry name" value="ClpP/crotonase-like_dom_sf"/>
</dbReference>
<feature type="domain" description="Tail specific protease" evidence="2">
    <location>
        <begin position="329"/>
        <end position="524"/>
    </location>
</feature>
<dbReference type="Pfam" id="PF03572">
    <property type="entry name" value="Peptidase_S41"/>
    <property type="match status" value="1"/>
</dbReference>
<name>A0A2W7RC87_9BACT</name>
<gene>
    <name evidence="3" type="ORF">LV85_03746</name>
</gene>
<dbReference type="PANTHER" id="PTHR11261">
    <property type="entry name" value="INTERPHOTORECEPTOR RETINOID-BINDING PROTEIN"/>
    <property type="match status" value="1"/>
</dbReference>
<dbReference type="EMBL" id="QKZT01000021">
    <property type="protein sequence ID" value="PZX48335.1"/>
    <property type="molecule type" value="Genomic_DNA"/>
</dbReference>
<evidence type="ECO:0000313" key="3">
    <source>
        <dbReference type="EMBL" id="PZX48335.1"/>
    </source>
</evidence>
<feature type="chain" id="PRO_5015997258" evidence="1">
    <location>
        <begin position="20"/>
        <end position="547"/>
    </location>
</feature>
<dbReference type="SMART" id="SM00245">
    <property type="entry name" value="TSPc"/>
    <property type="match status" value="1"/>
</dbReference>
<dbReference type="SUPFAM" id="SSF50156">
    <property type="entry name" value="PDZ domain-like"/>
    <property type="match status" value="1"/>
</dbReference>
<dbReference type="OrthoDB" id="5379939at2"/>
<protein>
    <submittedName>
        <fullName evidence="3">C-terminal processing protease CtpA/Prc</fullName>
    </submittedName>
</protein>
<dbReference type="AlphaFoldDB" id="A0A2W7RC87"/>
<dbReference type="Gene3D" id="3.90.226.10">
    <property type="entry name" value="2-enoyl-CoA Hydratase, Chain A, domain 1"/>
    <property type="match status" value="1"/>
</dbReference>
<keyword evidence="4" id="KW-1185">Reference proteome</keyword>
<comment type="caution">
    <text evidence="3">The sequence shown here is derived from an EMBL/GenBank/DDBJ whole genome shotgun (WGS) entry which is preliminary data.</text>
</comment>
<feature type="signal peptide" evidence="1">
    <location>
        <begin position="1"/>
        <end position="19"/>
    </location>
</feature>
<dbReference type="InterPro" id="IPR005151">
    <property type="entry name" value="Tail-specific_protease"/>
</dbReference>
<dbReference type="Proteomes" id="UP000248882">
    <property type="component" value="Unassembled WGS sequence"/>
</dbReference>
<keyword evidence="1" id="KW-0732">Signal</keyword>
<reference evidence="3 4" key="1">
    <citation type="submission" date="2018-06" db="EMBL/GenBank/DDBJ databases">
        <title>Genomic Encyclopedia of Archaeal and Bacterial Type Strains, Phase II (KMG-II): from individual species to whole genera.</title>
        <authorList>
            <person name="Goeker M."/>
        </authorList>
    </citation>
    <scope>NUCLEOTIDE SEQUENCE [LARGE SCALE GENOMIC DNA]</scope>
    <source>
        <strain evidence="3 4">DSM 19830</strain>
    </source>
</reference>
<proteinExistence type="predicted"/>
<dbReference type="SUPFAM" id="SSF52096">
    <property type="entry name" value="ClpP/crotonase"/>
    <property type="match status" value="1"/>
</dbReference>